<organism evidence="2">
    <name type="scientific">marine sediment metagenome</name>
    <dbReference type="NCBI Taxonomy" id="412755"/>
    <lineage>
        <taxon>unclassified sequences</taxon>
        <taxon>metagenomes</taxon>
        <taxon>ecological metagenomes</taxon>
    </lineage>
</organism>
<feature type="coiled-coil region" evidence="1">
    <location>
        <begin position="127"/>
        <end position="228"/>
    </location>
</feature>
<name>A0A0F9AUN5_9ZZZZ</name>
<accession>A0A0F9AUN5</accession>
<feature type="non-terminal residue" evidence="2">
    <location>
        <position position="1"/>
    </location>
</feature>
<evidence type="ECO:0000256" key="1">
    <source>
        <dbReference type="SAM" id="Coils"/>
    </source>
</evidence>
<proteinExistence type="predicted"/>
<reference evidence="2" key="1">
    <citation type="journal article" date="2015" name="Nature">
        <title>Complex archaea that bridge the gap between prokaryotes and eukaryotes.</title>
        <authorList>
            <person name="Spang A."/>
            <person name="Saw J.H."/>
            <person name="Jorgensen S.L."/>
            <person name="Zaremba-Niedzwiedzka K."/>
            <person name="Martijn J."/>
            <person name="Lind A.E."/>
            <person name="van Eijk R."/>
            <person name="Schleper C."/>
            <person name="Guy L."/>
            <person name="Ettema T.J."/>
        </authorList>
    </citation>
    <scope>NUCLEOTIDE SEQUENCE</scope>
</reference>
<gene>
    <name evidence="2" type="ORF">LCGC14_2527290</name>
</gene>
<dbReference type="EMBL" id="LAZR01040921">
    <property type="protein sequence ID" value="KKL13284.1"/>
    <property type="molecule type" value="Genomic_DNA"/>
</dbReference>
<dbReference type="AlphaFoldDB" id="A0A0F9AUN5"/>
<sequence length="287" mass="32812">MGVINEAGGGITKDVTVKAKRLRIDIGKVRIATEKLRVAQKEEYLKAGKAIDGVSNILKWAIGDKEAKLKEIEDHFQIQERKRLEALQADRVVLLAPYVEDAHERNLSEMEDDVWFIYLGAKKKDYNDQVVAEKQAEEDRIAKEKADAEERERFRAENERLKKEAEERERLAKIEADKRAKAEAKRIAKEEAERKEREETIRKERKAREKLEAEIRGKEEAELKAAQDAEAQIQADLNKGDAAKVKDLVADLGALKTKYSFKSAKNKKMYLEAGELIGEIISRIERG</sequence>
<protein>
    <submittedName>
        <fullName evidence="2">Uncharacterized protein</fullName>
    </submittedName>
</protein>
<keyword evidence="1" id="KW-0175">Coiled coil</keyword>
<evidence type="ECO:0000313" key="2">
    <source>
        <dbReference type="EMBL" id="KKL13284.1"/>
    </source>
</evidence>
<comment type="caution">
    <text evidence="2">The sequence shown here is derived from an EMBL/GenBank/DDBJ whole genome shotgun (WGS) entry which is preliminary data.</text>
</comment>